<reference evidence="2 3" key="2">
    <citation type="journal article" date="2013" name="Environ. Sci. Technol.">
        <title>The 4-tert-butylphenol-utilizing bacterium Sphingobium fuliginis OMI can degrade bisphenols via phenolic ring hydroxylation and meta-cleavage pathway.</title>
        <authorList>
            <person name="Ogata Y."/>
            <person name="Goda S."/>
            <person name="Toyama T."/>
            <person name="Sei K."/>
            <person name="Ike M."/>
        </authorList>
    </citation>
    <scope>NUCLEOTIDE SEQUENCE [LARGE SCALE GENOMIC DNA]</scope>
    <source>
        <strain evidence="2 3">OMI</strain>
    </source>
</reference>
<gene>
    <name evidence="2" type="ORF">SFOMI_3234</name>
</gene>
<dbReference type="AlphaFoldDB" id="A0A292ZII7"/>
<evidence type="ECO:0000313" key="3">
    <source>
        <dbReference type="Proteomes" id="UP000221538"/>
    </source>
</evidence>
<protein>
    <submittedName>
        <fullName evidence="2">Uncharacterized protein</fullName>
    </submittedName>
</protein>
<dbReference type="RefSeq" id="WP_099186221.1">
    <property type="nucleotide sequence ID" value="NZ_BEWI01000032.1"/>
</dbReference>
<dbReference type="EMBL" id="BEWI01000032">
    <property type="protein sequence ID" value="GAY22673.1"/>
    <property type="molecule type" value="Genomic_DNA"/>
</dbReference>
<accession>A0A292ZII7</accession>
<evidence type="ECO:0000313" key="2">
    <source>
        <dbReference type="EMBL" id="GAY22673.1"/>
    </source>
</evidence>
<reference evidence="2 3" key="1">
    <citation type="journal article" date="2013" name="Biodegradation">
        <title>Occurrence of 4-tert-butylphenol (4-t-BP) biodegradation in an aquatic sample caused by the presence of Spirodela polyrrhiza and isolation of a 4-t-BP-utilizing bacterium.</title>
        <authorList>
            <person name="Ogata Y."/>
            <person name="Toyama T."/>
            <person name="Yu N."/>
            <person name="Wang X."/>
            <person name="Sei K."/>
            <person name="Ike M."/>
        </authorList>
    </citation>
    <scope>NUCLEOTIDE SEQUENCE [LARGE SCALE GENOMIC DNA]</scope>
    <source>
        <strain evidence="2 3">OMI</strain>
    </source>
</reference>
<comment type="caution">
    <text evidence="2">The sequence shown here is derived from an EMBL/GenBank/DDBJ whole genome shotgun (WGS) entry which is preliminary data.</text>
</comment>
<organism evidence="2 3">
    <name type="scientific">Sphingobium fuliginis (strain ATCC 27551)</name>
    <dbReference type="NCBI Taxonomy" id="336203"/>
    <lineage>
        <taxon>Bacteria</taxon>
        <taxon>Pseudomonadati</taxon>
        <taxon>Pseudomonadota</taxon>
        <taxon>Alphaproteobacteria</taxon>
        <taxon>Sphingomonadales</taxon>
        <taxon>Sphingomonadaceae</taxon>
        <taxon>Sphingobium</taxon>
    </lineage>
</organism>
<sequence>MPTSELKAAAERLARFDVTEHQARISEAEAERVKIDAGVQHGLHELNVMSGRITDLKYGPRVDPDQAADALMSKGEVLIEVDTLAKLEVERAGLQAGLKRLRERETEAARTESEAKNAAHQGLAGCVAELSPILLREAQQAVEQLAAVYAAAVALSEGVGSTAARGVAERISRTLAEANEGGLLKNGRIPVPSETLNVLEAGRAPIEQLGRRWPVNVNAPLRPINPALVVMGQENAALRSQIALLQAAR</sequence>
<feature type="coiled-coil region" evidence="1">
    <location>
        <begin position="84"/>
        <end position="121"/>
    </location>
</feature>
<proteinExistence type="predicted"/>
<evidence type="ECO:0000256" key="1">
    <source>
        <dbReference type="SAM" id="Coils"/>
    </source>
</evidence>
<dbReference type="Proteomes" id="UP000221538">
    <property type="component" value="Unassembled WGS sequence"/>
</dbReference>
<keyword evidence="1" id="KW-0175">Coiled coil</keyword>
<name>A0A292ZII7_SPHSA</name>